<evidence type="ECO:0000313" key="2">
    <source>
        <dbReference type="EMBL" id="VDY45534.1"/>
    </source>
</evidence>
<accession>A0A447JNA2</accession>
<protein>
    <submittedName>
        <fullName evidence="2">Putative secreted protein</fullName>
    </submittedName>
</protein>
<organism evidence="2 3">
    <name type="scientific">Salmonella enterica subsp. enterica serovar Daytona</name>
    <dbReference type="NCBI Taxonomy" id="1962639"/>
    <lineage>
        <taxon>Bacteria</taxon>
        <taxon>Pseudomonadati</taxon>
        <taxon>Pseudomonadota</taxon>
        <taxon>Gammaproteobacteria</taxon>
        <taxon>Enterobacterales</taxon>
        <taxon>Enterobacteriaceae</taxon>
        <taxon>Salmonella</taxon>
    </lineage>
</organism>
<evidence type="ECO:0000313" key="3">
    <source>
        <dbReference type="Proteomes" id="UP000281393"/>
    </source>
</evidence>
<dbReference type="Proteomes" id="UP000281393">
    <property type="component" value="Chromosome"/>
</dbReference>
<dbReference type="EMBL" id="LR133909">
    <property type="protein sequence ID" value="VDY45534.1"/>
    <property type="molecule type" value="Genomic_DNA"/>
</dbReference>
<proteinExistence type="predicted"/>
<sequence length="46" mass="4738">MKLFLTTAALTATLISGMAFASDPVIPWATNSGGTESTHIAAMARI</sequence>
<feature type="signal peptide" evidence="1">
    <location>
        <begin position="1"/>
        <end position="21"/>
    </location>
</feature>
<reference evidence="2 3" key="1">
    <citation type="submission" date="2018-12" db="EMBL/GenBank/DDBJ databases">
        <authorList>
            <consortium name="Pathogen Informatics"/>
        </authorList>
    </citation>
    <scope>NUCLEOTIDE SEQUENCE [LARGE SCALE GENOMIC DNA]</scope>
    <source>
        <strain evidence="2 3">NCTC7102</strain>
    </source>
</reference>
<gene>
    <name evidence="2" type="ORF">NCTC7102_04959</name>
</gene>
<evidence type="ECO:0000256" key="1">
    <source>
        <dbReference type="SAM" id="SignalP"/>
    </source>
</evidence>
<dbReference type="AlphaFoldDB" id="A0A447JNA2"/>
<name>A0A447JNA2_SALET</name>
<feature type="chain" id="PRO_5019229880" evidence="1">
    <location>
        <begin position="22"/>
        <end position="46"/>
    </location>
</feature>
<keyword evidence="1" id="KW-0732">Signal</keyword>